<name>A0A1S2V9V2_9BACT</name>
<dbReference type="InterPro" id="IPR005181">
    <property type="entry name" value="SASA"/>
</dbReference>
<dbReference type="Gene3D" id="3.40.50.1110">
    <property type="entry name" value="SGNH hydrolase"/>
    <property type="match status" value="1"/>
</dbReference>
<dbReference type="GO" id="GO:0016788">
    <property type="term" value="F:hydrolase activity, acting on ester bonds"/>
    <property type="evidence" value="ECO:0007669"/>
    <property type="project" value="UniProtKB-ARBA"/>
</dbReference>
<dbReference type="Pfam" id="PF03629">
    <property type="entry name" value="SASA"/>
    <property type="match status" value="1"/>
</dbReference>
<reference evidence="3 4" key="1">
    <citation type="submission" date="2016-10" db="EMBL/GenBank/DDBJ databases">
        <title>Arsenicibacter rosenii gen. nov., sp. nov., an efficient arsenic-methylating bacterium isolated from an arsenic-contaminated paddy soil.</title>
        <authorList>
            <person name="Huang K."/>
        </authorList>
    </citation>
    <scope>NUCLEOTIDE SEQUENCE [LARGE SCALE GENOMIC DNA]</scope>
    <source>
        <strain evidence="3 4">SM-1</strain>
    </source>
</reference>
<keyword evidence="4" id="KW-1185">Reference proteome</keyword>
<dbReference type="PANTHER" id="PTHR31988:SF19">
    <property type="entry name" value="9-O-ACETYL-N-ACETYLNEURAMINIC ACID DEACETYLASE-RELATED"/>
    <property type="match status" value="1"/>
</dbReference>
<comment type="caution">
    <text evidence="3">The sequence shown here is derived from an EMBL/GenBank/DDBJ whole genome shotgun (WGS) entry which is preliminary data.</text>
</comment>
<dbReference type="AlphaFoldDB" id="A0A1S2V9V2"/>
<protein>
    <submittedName>
        <fullName evidence="3">Acetylxylan esterase</fullName>
    </submittedName>
</protein>
<evidence type="ECO:0000256" key="1">
    <source>
        <dbReference type="ARBA" id="ARBA00022801"/>
    </source>
</evidence>
<proteinExistence type="predicted"/>
<dbReference type="EMBL" id="MORL01000101">
    <property type="protein sequence ID" value="OIN55501.1"/>
    <property type="molecule type" value="Genomic_DNA"/>
</dbReference>
<dbReference type="PANTHER" id="PTHR31988">
    <property type="entry name" value="ESTERASE, PUTATIVE (DUF303)-RELATED"/>
    <property type="match status" value="1"/>
</dbReference>
<evidence type="ECO:0000259" key="2">
    <source>
        <dbReference type="Pfam" id="PF03629"/>
    </source>
</evidence>
<feature type="domain" description="Sialate O-acetylesterase" evidence="2">
    <location>
        <begin position="33"/>
        <end position="258"/>
    </location>
</feature>
<dbReference type="SUPFAM" id="SSF52266">
    <property type="entry name" value="SGNH hydrolase"/>
    <property type="match status" value="1"/>
</dbReference>
<evidence type="ECO:0000313" key="4">
    <source>
        <dbReference type="Proteomes" id="UP000181790"/>
    </source>
</evidence>
<evidence type="ECO:0000313" key="3">
    <source>
        <dbReference type="EMBL" id="OIN55501.1"/>
    </source>
</evidence>
<dbReference type="InterPro" id="IPR036514">
    <property type="entry name" value="SGNH_hydro_sf"/>
</dbReference>
<sequence>MEKEKVRFGFRVLWAALVFVICLAFMHRQPPRLKLFLLIGQSNMAGRGKVDPQELNPNIWMLTREEQWVTAKDPLHFDKPAVVGVGPGLSFAETLSKQYPDMQIGLVPCAVGGSEIDVWSPGAYYAQTKTYPYDDTMRRIRKALGQGELAGILWHQGESDSKPERAGVYARKLEALVSRLRTELQAPDVPFVAGTLGDFYVNRNPSAKLVNEQLLEASKRVPNLYVVSAAGLGHKGDTTHFDTPAARALGKRYAEVFITHKLLPPAR</sequence>
<organism evidence="3 4">
    <name type="scientific">Arsenicibacter rosenii</name>
    <dbReference type="NCBI Taxonomy" id="1750698"/>
    <lineage>
        <taxon>Bacteria</taxon>
        <taxon>Pseudomonadati</taxon>
        <taxon>Bacteroidota</taxon>
        <taxon>Cytophagia</taxon>
        <taxon>Cytophagales</taxon>
        <taxon>Spirosomataceae</taxon>
        <taxon>Arsenicibacter</taxon>
    </lineage>
</organism>
<dbReference type="InterPro" id="IPR052940">
    <property type="entry name" value="Carb_Esterase_6"/>
</dbReference>
<dbReference type="Proteomes" id="UP000181790">
    <property type="component" value="Unassembled WGS sequence"/>
</dbReference>
<gene>
    <name evidence="3" type="ORF">BLX24_29980</name>
</gene>
<keyword evidence="1" id="KW-0378">Hydrolase</keyword>
<accession>A0A1S2V9V2</accession>